<dbReference type="Proteomes" id="UP000299102">
    <property type="component" value="Unassembled WGS sequence"/>
</dbReference>
<protein>
    <submittedName>
        <fullName evidence="1">Uncharacterized protein</fullName>
    </submittedName>
</protein>
<name>A0A4C1ZPJ2_EUMVA</name>
<evidence type="ECO:0000313" key="1">
    <source>
        <dbReference type="EMBL" id="GBP89173.1"/>
    </source>
</evidence>
<evidence type="ECO:0000313" key="2">
    <source>
        <dbReference type="Proteomes" id="UP000299102"/>
    </source>
</evidence>
<gene>
    <name evidence="1" type="ORF">EVAR_90311_1</name>
</gene>
<accession>A0A4C1ZPJ2</accession>
<dbReference type="AlphaFoldDB" id="A0A4C1ZPJ2"/>
<organism evidence="1 2">
    <name type="scientific">Eumeta variegata</name>
    <name type="common">Bagworm moth</name>
    <name type="synonym">Eumeta japonica</name>
    <dbReference type="NCBI Taxonomy" id="151549"/>
    <lineage>
        <taxon>Eukaryota</taxon>
        <taxon>Metazoa</taxon>
        <taxon>Ecdysozoa</taxon>
        <taxon>Arthropoda</taxon>
        <taxon>Hexapoda</taxon>
        <taxon>Insecta</taxon>
        <taxon>Pterygota</taxon>
        <taxon>Neoptera</taxon>
        <taxon>Endopterygota</taxon>
        <taxon>Lepidoptera</taxon>
        <taxon>Glossata</taxon>
        <taxon>Ditrysia</taxon>
        <taxon>Tineoidea</taxon>
        <taxon>Psychidae</taxon>
        <taxon>Oiketicinae</taxon>
        <taxon>Eumeta</taxon>
    </lineage>
</organism>
<comment type="caution">
    <text evidence="1">The sequence shown here is derived from an EMBL/GenBank/DDBJ whole genome shotgun (WGS) entry which is preliminary data.</text>
</comment>
<dbReference type="EMBL" id="BGZK01001980">
    <property type="protein sequence ID" value="GBP89173.1"/>
    <property type="molecule type" value="Genomic_DNA"/>
</dbReference>
<proteinExistence type="predicted"/>
<reference evidence="1 2" key="1">
    <citation type="journal article" date="2019" name="Commun. Biol.">
        <title>The bagworm genome reveals a unique fibroin gene that provides high tensile strength.</title>
        <authorList>
            <person name="Kono N."/>
            <person name="Nakamura H."/>
            <person name="Ohtoshi R."/>
            <person name="Tomita M."/>
            <person name="Numata K."/>
            <person name="Arakawa K."/>
        </authorList>
    </citation>
    <scope>NUCLEOTIDE SEQUENCE [LARGE SCALE GENOMIC DNA]</scope>
</reference>
<keyword evidence="2" id="KW-1185">Reference proteome</keyword>
<sequence>MRVIVRICRCHGLGTIVNAIKGACDGPTTRSVVGPQCAGAACASPFTSLTITGMLFEASIDIGVANERFLRRATETLNVSIAYLSGLGVTENIGLANPFSCARRDRERYPTLHHRYRRNAVIKSTVRRDESHRHRRCALDSDLAGQASSCSDIFMVLPLIALLITSEWLHSCGGTSIISAISELYVLLIKRVYLPCTNEAKERKTVAKVAV</sequence>